<dbReference type="Proteomes" id="UP001500420">
    <property type="component" value="Unassembled WGS sequence"/>
</dbReference>
<dbReference type="SUPFAM" id="SSF55729">
    <property type="entry name" value="Acyl-CoA N-acyltransferases (Nat)"/>
    <property type="match status" value="1"/>
</dbReference>
<keyword evidence="3" id="KW-1185">Reference proteome</keyword>
<accession>A0AAV3TC88</accession>
<dbReference type="PANTHER" id="PTHR36174">
    <property type="entry name" value="LIPID II:GLYCINE GLYCYLTRANSFERASE"/>
    <property type="match status" value="1"/>
</dbReference>
<feature type="domain" description="BioF2-like acetyltransferase" evidence="1">
    <location>
        <begin position="171"/>
        <end position="296"/>
    </location>
</feature>
<dbReference type="RefSeq" id="WP_343774446.1">
    <property type="nucleotide sequence ID" value="NZ_BAAADV010000006.1"/>
</dbReference>
<protein>
    <submittedName>
        <fullName evidence="2">GNAT family N-acetyltransferase</fullName>
    </submittedName>
</protein>
<sequence>MSIEIDVFGREDRDRWNQLVERSPHGTPFHRYEALEVLADHSKADVHPLVGYKGQEPVGLFPVFGMYKGPVAAAFSPPPDLKVSYLGPVLVNFEKLKRRKAERRHSRFVERCLDLLDSELNPKFTLVRTSPWYDDPRPFSWNDFDVELAHTYVVDLSPGRDELLSRFSSDARRNVTNEPDADVEIREGGATAVRQIINQVKARHDEQDESYLLTPETVSALHRELPDGVVRPYVCTVDGEFAGGVVALDDADAVYRWQGGAKTDSNVSINDRLDWRIMTDAIERGREEYDLVGANNQRLCGYKAKFAPDLRTYYSIQDGTRSMNLVSGLYKQFR</sequence>
<dbReference type="InterPro" id="IPR050644">
    <property type="entry name" value="PG_Glycine_Bridge_Synth"/>
</dbReference>
<dbReference type="Pfam" id="PF13480">
    <property type="entry name" value="Acetyltransf_6"/>
    <property type="match status" value="1"/>
</dbReference>
<name>A0AAV3TC88_9EURY</name>
<proteinExistence type="predicted"/>
<comment type="caution">
    <text evidence="2">The sequence shown here is derived from an EMBL/GenBank/DDBJ whole genome shotgun (WGS) entry which is preliminary data.</text>
</comment>
<evidence type="ECO:0000259" key="1">
    <source>
        <dbReference type="Pfam" id="PF13480"/>
    </source>
</evidence>
<evidence type="ECO:0000313" key="2">
    <source>
        <dbReference type="EMBL" id="GAA0676717.1"/>
    </source>
</evidence>
<reference evidence="2 3" key="1">
    <citation type="journal article" date="2019" name="Int. J. Syst. Evol. Microbiol.">
        <title>The Global Catalogue of Microorganisms (GCM) 10K type strain sequencing project: providing services to taxonomists for standard genome sequencing and annotation.</title>
        <authorList>
            <consortium name="The Broad Institute Genomics Platform"/>
            <consortium name="The Broad Institute Genome Sequencing Center for Infectious Disease"/>
            <person name="Wu L."/>
            <person name="Ma J."/>
        </authorList>
    </citation>
    <scope>NUCLEOTIDE SEQUENCE [LARGE SCALE GENOMIC DNA]</scope>
    <source>
        <strain evidence="2 3">JCM 16328</strain>
    </source>
</reference>
<dbReference type="InterPro" id="IPR038740">
    <property type="entry name" value="BioF2-like_GNAT_dom"/>
</dbReference>
<gene>
    <name evidence="2" type="ORF">GCM10009020_25720</name>
</gene>
<dbReference type="InterPro" id="IPR016181">
    <property type="entry name" value="Acyl_CoA_acyltransferase"/>
</dbReference>
<dbReference type="AlphaFoldDB" id="A0AAV3TC88"/>
<dbReference type="Gene3D" id="3.40.630.30">
    <property type="match status" value="1"/>
</dbReference>
<dbReference type="EMBL" id="BAAADV010000006">
    <property type="protein sequence ID" value="GAA0676717.1"/>
    <property type="molecule type" value="Genomic_DNA"/>
</dbReference>
<evidence type="ECO:0000313" key="3">
    <source>
        <dbReference type="Proteomes" id="UP001500420"/>
    </source>
</evidence>
<organism evidence="2 3">
    <name type="scientific">Natronoarchaeum mannanilyticum</name>
    <dbReference type="NCBI Taxonomy" id="926360"/>
    <lineage>
        <taxon>Archaea</taxon>
        <taxon>Methanobacteriati</taxon>
        <taxon>Methanobacteriota</taxon>
        <taxon>Stenosarchaea group</taxon>
        <taxon>Halobacteria</taxon>
        <taxon>Halobacteriales</taxon>
        <taxon>Natronoarchaeaceae</taxon>
    </lineage>
</organism>
<dbReference type="PANTHER" id="PTHR36174:SF1">
    <property type="entry name" value="LIPID II:GLYCINE GLYCYLTRANSFERASE"/>
    <property type="match status" value="1"/>
</dbReference>